<dbReference type="PROSITE" id="PS01031">
    <property type="entry name" value="SHSP"/>
    <property type="match status" value="1"/>
</dbReference>
<accession>A0A1M7BQQ1</accession>
<dbReference type="Proteomes" id="UP000184191">
    <property type="component" value="Unassembled WGS sequence"/>
</dbReference>
<evidence type="ECO:0000256" key="2">
    <source>
        <dbReference type="RuleBase" id="RU003616"/>
    </source>
</evidence>
<name>A0A1M7BQQ1_9RHOB</name>
<evidence type="ECO:0000259" key="3">
    <source>
        <dbReference type="PROSITE" id="PS01031"/>
    </source>
</evidence>
<dbReference type="Pfam" id="PF00011">
    <property type="entry name" value="HSP20"/>
    <property type="match status" value="1"/>
</dbReference>
<keyword evidence="5" id="KW-1185">Reference proteome</keyword>
<evidence type="ECO:0000256" key="1">
    <source>
        <dbReference type="PROSITE-ProRule" id="PRU00285"/>
    </source>
</evidence>
<dbReference type="SUPFAM" id="SSF49764">
    <property type="entry name" value="HSP20-like chaperones"/>
    <property type="match status" value="1"/>
</dbReference>
<dbReference type="Gene3D" id="2.60.40.790">
    <property type="match status" value="1"/>
</dbReference>
<protein>
    <submittedName>
        <fullName evidence="4">Molecular chaperone IbpA, HSP20 family</fullName>
    </submittedName>
</protein>
<dbReference type="PANTHER" id="PTHR11527">
    <property type="entry name" value="HEAT-SHOCK PROTEIN 20 FAMILY MEMBER"/>
    <property type="match status" value="1"/>
</dbReference>
<sequence length="133" mass="14508">MAQELTPQAAGTVVRSKGETEPATLTFTPAVDIFEKGDTTVILADMPGVASDGVDVTLERRVLTLRGTVKPHAPEGYRRLSSEYREGDYLRVFTLSDEINQAKINAEFRNGVLRLELPHAAEAKPKKISVKAA</sequence>
<dbReference type="InterPro" id="IPR002068">
    <property type="entry name" value="A-crystallin/Hsp20_dom"/>
</dbReference>
<proteinExistence type="inferred from homology"/>
<evidence type="ECO:0000313" key="5">
    <source>
        <dbReference type="Proteomes" id="UP000184191"/>
    </source>
</evidence>
<dbReference type="InterPro" id="IPR031107">
    <property type="entry name" value="Small_HSP"/>
</dbReference>
<dbReference type="AlphaFoldDB" id="A0A1M7BQQ1"/>
<dbReference type="CDD" id="cd06464">
    <property type="entry name" value="ACD_sHsps-like"/>
    <property type="match status" value="1"/>
</dbReference>
<evidence type="ECO:0000313" key="4">
    <source>
        <dbReference type="EMBL" id="SHL57311.1"/>
    </source>
</evidence>
<dbReference type="STRING" id="1054996.SAMN05444414_12040"/>
<dbReference type="OrthoDB" id="9792695at2"/>
<organism evidence="4 5">
    <name type="scientific">Roseovarius marisflavi</name>
    <dbReference type="NCBI Taxonomy" id="1054996"/>
    <lineage>
        <taxon>Bacteria</taxon>
        <taxon>Pseudomonadati</taxon>
        <taxon>Pseudomonadota</taxon>
        <taxon>Alphaproteobacteria</taxon>
        <taxon>Rhodobacterales</taxon>
        <taxon>Roseobacteraceae</taxon>
        <taxon>Roseovarius</taxon>
    </lineage>
</organism>
<dbReference type="InterPro" id="IPR008978">
    <property type="entry name" value="HSP20-like_chaperone"/>
</dbReference>
<dbReference type="EMBL" id="FRBN01000020">
    <property type="protein sequence ID" value="SHL57311.1"/>
    <property type="molecule type" value="Genomic_DNA"/>
</dbReference>
<comment type="similarity">
    <text evidence="1 2">Belongs to the small heat shock protein (HSP20) family.</text>
</comment>
<reference evidence="5" key="1">
    <citation type="submission" date="2016-11" db="EMBL/GenBank/DDBJ databases">
        <authorList>
            <person name="Varghese N."/>
            <person name="Submissions S."/>
        </authorList>
    </citation>
    <scope>NUCLEOTIDE SEQUENCE [LARGE SCALE GENOMIC DNA]</scope>
    <source>
        <strain evidence="5">DSM 29327</strain>
    </source>
</reference>
<feature type="domain" description="SHSP" evidence="3">
    <location>
        <begin position="22"/>
        <end position="133"/>
    </location>
</feature>
<gene>
    <name evidence="4" type="ORF">SAMN05444414_12040</name>
</gene>
<dbReference type="RefSeq" id="WP_073199437.1">
    <property type="nucleotide sequence ID" value="NZ_FRBN01000020.1"/>
</dbReference>